<feature type="compositionally biased region" description="Low complexity" evidence="1">
    <location>
        <begin position="11"/>
        <end position="26"/>
    </location>
</feature>
<dbReference type="EMBL" id="AWXZ01000013">
    <property type="protein sequence ID" value="ESR26767.1"/>
    <property type="molecule type" value="Genomic_DNA"/>
</dbReference>
<feature type="region of interest" description="Disordered" evidence="1">
    <location>
        <begin position="1"/>
        <end position="76"/>
    </location>
</feature>
<feature type="compositionally biased region" description="Basic and acidic residues" evidence="1">
    <location>
        <begin position="27"/>
        <end position="38"/>
    </location>
</feature>
<dbReference type="Proteomes" id="UP000017819">
    <property type="component" value="Unassembled WGS sequence"/>
</dbReference>
<organism evidence="2 3">
    <name type="scientific">Lutibaculum baratangense AMV1</name>
    <dbReference type="NCBI Taxonomy" id="631454"/>
    <lineage>
        <taxon>Bacteria</taxon>
        <taxon>Pseudomonadati</taxon>
        <taxon>Pseudomonadota</taxon>
        <taxon>Alphaproteobacteria</taxon>
        <taxon>Hyphomicrobiales</taxon>
        <taxon>Tepidamorphaceae</taxon>
        <taxon>Lutibaculum</taxon>
    </lineage>
</organism>
<gene>
    <name evidence="2" type="ORF">N177_0551</name>
</gene>
<dbReference type="RefSeq" id="WP_023430700.1">
    <property type="nucleotide sequence ID" value="NZ_AWXZ01000013.1"/>
</dbReference>
<proteinExistence type="predicted"/>
<accession>V4R483</accession>
<evidence type="ECO:0000313" key="2">
    <source>
        <dbReference type="EMBL" id="ESR26767.1"/>
    </source>
</evidence>
<keyword evidence="3" id="KW-1185">Reference proteome</keyword>
<evidence type="ECO:0000313" key="3">
    <source>
        <dbReference type="Proteomes" id="UP000017819"/>
    </source>
</evidence>
<protein>
    <submittedName>
        <fullName evidence="2">Uncharacterized protein</fullName>
    </submittedName>
</protein>
<reference evidence="2 3" key="1">
    <citation type="journal article" date="2014" name="Genome Announc.">
        <title>Draft Genome Sequence of Lutibaculum baratangense Strain AMV1T, Isolated from a Mud Volcano in Andamans, India.</title>
        <authorList>
            <person name="Singh A."/>
            <person name="Sreenivas A."/>
            <person name="Sathyanarayana Reddy G."/>
            <person name="Pinnaka A.K."/>
            <person name="Shivaji S."/>
        </authorList>
    </citation>
    <scope>NUCLEOTIDE SEQUENCE [LARGE SCALE GENOMIC DNA]</scope>
    <source>
        <strain evidence="2 3">AMV1</strain>
    </source>
</reference>
<feature type="compositionally biased region" description="Basic and acidic residues" evidence="1">
    <location>
        <begin position="47"/>
        <end position="65"/>
    </location>
</feature>
<dbReference type="STRING" id="631454.N177_0551"/>
<feature type="region of interest" description="Disordered" evidence="1">
    <location>
        <begin position="90"/>
        <end position="113"/>
    </location>
</feature>
<comment type="caution">
    <text evidence="2">The sequence shown here is derived from an EMBL/GenBank/DDBJ whole genome shotgun (WGS) entry which is preliminary data.</text>
</comment>
<evidence type="ECO:0000256" key="1">
    <source>
        <dbReference type="SAM" id="MobiDB-lite"/>
    </source>
</evidence>
<sequence length="134" mass="14480">MSRDSVTRTGRISAPAARASRLISRARVTDEPLSRVERSLASPAADEGDRQAFPDLRDLETRDDNTPEVGATGFGSVPLTFLSIDTETGDASWRTHVPPAPVYQAPRPETYGPNGRLLAHGDADAPTHNLSRFV</sequence>
<name>V4R483_9HYPH</name>
<dbReference type="AlphaFoldDB" id="V4R483"/>